<comment type="caution">
    <text evidence="2">The sequence shown here is derived from an EMBL/GenBank/DDBJ whole genome shotgun (WGS) entry which is preliminary data.</text>
</comment>
<evidence type="ECO:0000256" key="1">
    <source>
        <dbReference type="SAM" id="Phobius"/>
    </source>
</evidence>
<dbReference type="Proteomes" id="UP000318080">
    <property type="component" value="Unassembled WGS sequence"/>
</dbReference>
<accession>A0A540R4A8</accession>
<dbReference type="GeneID" id="79853524"/>
<gene>
    <name evidence="2" type="ORF">EJK80_11915</name>
</gene>
<dbReference type="PANTHER" id="PTHR38441:SF1">
    <property type="entry name" value="MEMBRANE PROTEIN"/>
    <property type="match status" value="1"/>
</dbReference>
<keyword evidence="1" id="KW-0472">Membrane</keyword>
<keyword evidence="1" id="KW-0812">Transmembrane</keyword>
<dbReference type="STRING" id="1686286.GCA_900092335_02375"/>
<feature type="transmembrane region" description="Helical" evidence="1">
    <location>
        <begin position="34"/>
        <end position="56"/>
    </location>
</feature>
<keyword evidence="1" id="KW-1133">Transmembrane helix</keyword>
<protein>
    <submittedName>
        <fullName evidence="2">DUF485 domain-containing protein</fullName>
    </submittedName>
</protein>
<dbReference type="Pfam" id="PF04341">
    <property type="entry name" value="DUF485"/>
    <property type="match status" value="1"/>
</dbReference>
<dbReference type="PANTHER" id="PTHR38441">
    <property type="entry name" value="INTEGRAL MEMBRANE PROTEIN-RELATED"/>
    <property type="match status" value="1"/>
</dbReference>
<keyword evidence="3" id="KW-1185">Reference proteome</keyword>
<evidence type="ECO:0000313" key="2">
    <source>
        <dbReference type="EMBL" id="TQE42579.1"/>
    </source>
</evidence>
<reference evidence="2 3" key="1">
    <citation type="submission" date="2019-06" db="EMBL/GenBank/DDBJ databases">
        <title>Draft genome of C. phoceense Strain 272.</title>
        <authorList>
            <person name="Pacheco L.G.C."/>
            <person name="Barberis C.M."/>
            <person name="Almuzara M.N."/>
            <person name="Traglia G.M."/>
            <person name="Santos C.S."/>
            <person name="Rocha D.J.P.G."/>
            <person name="Aguiar E.R.G.R."/>
            <person name="Vay C.A."/>
        </authorList>
    </citation>
    <scope>NUCLEOTIDE SEQUENCE [LARGE SCALE GENOMIC DNA]</scope>
    <source>
        <strain evidence="2 3">272</strain>
    </source>
</reference>
<dbReference type="InterPro" id="IPR007436">
    <property type="entry name" value="DUF485"/>
</dbReference>
<name>A0A540R4A8_9CORY</name>
<dbReference type="AlphaFoldDB" id="A0A540R4A8"/>
<sequence>MTAPAQRREPTAEEFIAMRESAEFGKLRGAYRNFTFPMTVAFFSWYIVYVLAAVFAPGFMGTELPGGWNVGLAFGIAQFATTFIITWVYVKYANKNIEPRAAKIREELEG</sequence>
<organism evidence="2 3">
    <name type="scientific">Corynebacterium phoceense</name>
    <dbReference type="NCBI Taxonomy" id="1686286"/>
    <lineage>
        <taxon>Bacteria</taxon>
        <taxon>Bacillati</taxon>
        <taxon>Actinomycetota</taxon>
        <taxon>Actinomycetes</taxon>
        <taxon>Mycobacteriales</taxon>
        <taxon>Corynebacteriaceae</taxon>
        <taxon>Corynebacterium</taxon>
    </lineage>
</organism>
<dbReference type="EMBL" id="VHIR01000023">
    <property type="protein sequence ID" value="TQE42579.1"/>
    <property type="molecule type" value="Genomic_DNA"/>
</dbReference>
<evidence type="ECO:0000313" key="3">
    <source>
        <dbReference type="Proteomes" id="UP000318080"/>
    </source>
</evidence>
<dbReference type="RefSeq" id="WP_066488599.1">
    <property type="nucleotide sequence ID" value="NZ_JANIKK010000014.1"/>
</dbReference>
<feature type="transmembrane region" description="Helical" evidence="1">
    <location>
        <begin position="68"/>
        <end position="90"/>
    </location>
</feature>
<proteinExistence type="predicted"/>